<sequence>MSRPVRPDRSGPARSRRDRHGRGLRGRLVPDEVPLARSRAEQFDDLVLDVVEDLEHRWERELAGVEFAVEDVPWVDHTDPDEVVLDPDVLDDGTVPLARVLPPHREDGREVPARIIVYRRPLEVRAHDRDDLADLVRDVVVDQVAVLLGRDPEEIDPTG</sequence>
<feature type="compositionally biased region" description="Basic residues" evidence="1">
    <location>
        <begin position="14"/>
        <end position="25"/>
    </location>
</feature>
<dbReference type="SUPFAM" id="SSF55486">
    <property type="entry name" value="Metalloproteases ('zincins'), catalytic domain"/>
    <property type="match status" value="1"/>
</dbReference>
<organism evidence="2 3">
    <name type="scientific">Geodermatophilus amargosae</name>
    <dbReference type="NCBI Taxonomy" id="1296565"/>
    <lineage>
        <taxon>Bacteria</taxon>
        <taxon>Bacillati</taxon>
        <taxon>Actinomycetota</taxon>
        <taxon>Actinomycetes</taxon>
        <taxon>Geodermatophilales</taxon>
        <taxon>Geodermatophilaceae</taxon>
        <taxon>Geodermatophilus</taxon>
    </lineage>
</organism>
<evidence type="ECO:0000313" key="2">
    <source>
        <dbReference type="EMBL" id="SFT42421.1"/>
    </source>
</evidence>
<dbReference type="AlphaFoldDB" id="A0A1I6XWZ0"/>
<dbReference type="STRING" id="1296565.SAMN05660657_00695"/>
<feature type="region of interest" description="Disordered" evidence="1">
    <location>
        <begin position="1"/>
        <end position="28"/>
    </location>
</feature>
<dbReference type="RefSeq" id="WP_093578035.1">
    <property type="nucleotide sequence ID" value="NZ_FPBA01000002.1"/>
</dbReference>
<dbReference type="Gene3D" id="3.30.2010.20">
    <property type="match status" value="1"/>
</dbReference>
<accession>A0A1I6XWZ0</accession>
<gene>
    <name evidence="2" type="ORF">SAMN05660657_00695</name>
</gene>
<dbReference type="InterPro" id="IPR038555">
    <property type="entry name" value="Zincin_1_sf"/>
</dbReference>
<proteinExistence type="predicted"/>
<dbReference type="Proteomes" id="UP000199546">
    <property type="component" value="Unassembled WGS sequence"/>
</dbReference>
<dbReference type="EMBL" id="FPBA01000002">
    <property type="protein sequence ID" value="SFT42421.1"/>
    <property type="molecule type" value="Genomic_DNA"/>
</dbReference>
<dbReference type="CDD" id="cd12954">
    <property type="entry name" value="MMP_TTHA0227_like_1"/>
    <property type="match status" value="1"/>
</dbReference>
<protein>
    <submittedName>
        <fullName evidence="2">Zinicin-like metallopeptidase</fullName>
    </submittedName>
</protein>
<name>A0A1I6XWZ0_9ACTN</name>
<dbReference type="Pfam" id="PF06262">
    <property type="entry name" value="Zincin_1"/>
    <property type="match status" value="1"/>
</dbReference>
<dbReference type="InterPro" id="IPR010428">
    <property type="entry name" value="Zincin_1"/>
</dbReference>
<reference evidence="3" key="1">
    <citation type="submission" date="2016-10" db="EMBL/GenBank/DDBJ databases">
        <authorList>
            <person name="Varghese N."/>
            <person name="Submissions S."/>
        </authorList>
    </citation>
    <scope>NUCLEOTIDE SEQUENCE [LARGE SCALE GENOMIC DNA]</scope>
    <source>
        <strain evidence="3">DSM 46136</strain>
    </source>
</reference>
<evidence type="ECO:0000313" key="3">
    <source>
        <dbReference type="Proteomes" id="UP000199546"/>
    </source>
</evidence>
<feature type="compositionally biased region" description="Basic and acidic residues" evidence="1">
    <location>
        <begin position="1"/>
        <end position="11"/>
    </location>
</feature>
<keyword evidence="3" id="KW-1185">Reference proteome</keyword>
<evidence type="ECO:0000256" key="1">
    <source>
        <dbReference type="SAM" id="MobiDB-lite"/>
    </source>
</evidence>